<keyword evidence="2" id="KW-1185">Reference proteome</keyword>
<accession>A0AAD2Q504</accession>
<evidence type="ECO:0000313" key="1">
    <source>
        <dbReference type="EMBL" id="CAK5274887.1"/>
    </source>
</evidence>
<sequence length="52" mass="5815">MLSPVLNRLWAPRAMSAPEWPQHSLSKFGILSGIFESITSKNSSTVVHGFWD</sequence>
<dbReference type="Proteomes" id="UP001295794">
    <property type="component" value="Unassembled WGS sequence"/>
</dbReference>
<gene>
    <name evidence="1" type="ORF">MYCIT1_LOCUS22271</name>
</gene>
<evidence type="ECO:0000313" key="2">
    <source>
        <dbReference type="Proteomes" id="UP001295794"/>
    </source>
</evidence>
<dbReference type="AlphaFoldDB" id="A0AAD2Q504"/>
<protein>
    <submittedName>
        <fullName evidence="1">Uncharacterized protein</fullName>
    </submittedName>
</protein>
<reference evidence="1" key="1">
    <citation type="submission" date="2023-11" db="EMBL/GenBank/DDBJ databases">
        <authorList>
            <person name="De Vega J J."/>
            <person name="De Vega J J."/>
        </authorList>
    </citation>
    <scope>NUCLEOTIDE SEQUENCE</scope>
</reference>
<proteinExistence type="predicted"/>
<name>A0AAD2Q504_9AGAR</name>
<organism evidence="1 2">
    <name type="scientific">Mycena citricolor</name>
    <dbReference type="NCBI Taxonomy" id="2018698"/>
    <lineage>
        <taxon>Eukaryota</taxon>
        <taxon>Fungi</taxon>
        <taxon>Dikarya</taxon>
        <taxon>Basidiomycota</taxon>
        <taxon>Agaricomycotina</taxon>
        <taxon>Agaricomycetes</taxon>
        <taxon>Agaricomycetidae</taxon>
        <taxon>Agaricales</taxon>
        <taxon>Marasmiineae</taxon>
        <taxon>Mycenaceae</taxon>
        <taxon>Mycena</taxon>
    </lineage>
</organism>
<comment type="caution">
    <text evidence="1">The sequence shown here is derived from an EMBL/GenBank/DDBJ whole genome shotgun (WGS) entry which is preliminary data.</text>
</comment>
<dbReference type="EMBL" id="CAVNYO010000403">
    <property type="protein sequence ID" value="CAK5274887.1"/>
    <property type="molecule type" value="Genomic_DNA"/>
</dbReference>